<accession>A0A7J6UZU6</accession>
<reference evidence="13 14" key="1">
    <citation type="submission" date="2020-06" db="EMBL/GenBank/DDBJ databases">
        <title>Transcriptomic and genomic resources for Thalictrum thalictroides and T. hernandezii: Facilitating candidate gene discovery in an emerging model plant lineage.</title>
        <authorList>
            <person name="Arias T."/>
            <person name="Riano-Pachon D.M."/>
            <person name="Di Stilio V.S."/>
        </authorList>
    </citation>
    <scope>NUCLEOTIDE SEQUENCE [LARGE SCALE GENOMIC DNA]</scope>
    <source>
        <strain evidence="14">cv. WT478/WT964</strain>
        <tissue evidence="13">Leaves</tissue>
    </source>
</reference>
<dbReference type="InterPro" id="IPR050167">
    <property type="entry name" value="Ser_Thr_protein_kinase"/>
</dbReference>
<dbReference type="InterPro" id="IPR011009">
    <property type="entry name" value="Kinase-like_dom_sf"/>
</dbReference>
<feature type="region of interest" description="Disordered" evidence="11">
    <location>
        <begin position="872"/>
        <end position="898"/>
    </location>
</feature>
<dbReference type="InterPro" id="IPR017441">
    <property type="entry name" value="Protein_kinase_ATP_BS"/>
</dbReference>
<feature type="region of interest" description="Disordered" evidence="11">
    <location>
        <begin position="302"/>
        <end position="328"/>
    </location>
</feature>
<organism evidence="13 14">
    <name type="scientific">Thalictrum thalictroides</name>
    <name type="common">Rue-anemone</name>
    <name type="synonym">Anemone thalictroides</name>
    <dbReference type="NCBI Taxonomy" id="46969"/>
    <lineage>
        <taxon>Eukaryota</taxon>
        <taxon>Viridiplantae</taxon>
        <taxon>Streptophyta</taxon>
        <taxon>Embryophyta</taxon>
        <taxon>Tracheophyta</taxon>
        <taxon>Spermatophyta</taxon>
        <taxon>Magnoliopsida</taxon>
        <taxon>Ranunculales</taxon>
        <taxon>Ranunculaceae</taxon>
        <taxon>Thalictroideae</taxon>
        <taxon>Thalictrum</taxon>
    </lineage>
</organism>
<dbReference type="PRINTS" id="PR00109">
    <property type="entry name" value="TYRKINASE"/>
</dbReference>
<dbReference type="GO" id="GO:0009734">
    <property type="term" value="P:auxin-activated signaling pathway"/>
    <property type="evidence" value="ECO:0007669"/>
    <property type="project" value="UniProtKB-KW"/>
</dbReference>
<dbReference type="Pfam" id="PF07714">
    <property type="entry name" value="PK_Tyr_Ser-Thr"/>
    <property type="match status" value="1"/>
</dbReference>
<evidence type="ECO:0000256" key="2">
    <source>
        <dbReference type="ARBA" id="ARBA00022490"/>
    </source>
</evidence>
<evidence type="ECO:0000256" key="6">
    <source>
        <dbReference type="ARBA" id="ARBA00022741"/>
    </source>
</evidence>
<dbReference type="GO" id="GO:0005737">
    <property type="term" value="C:cytoplasm"/>
    <property type="evidence" value="ECO:0007669"/>
    <property type="project" value="UniProtKB-SubCell"/>
</dbReference>
<dbReference type="PROSITE" id="PS00108">
    <property type="entry name" value="PROTEIN_KINASE_ST"/>
    <property type="match status" value="1"/>
</dbReference>
<dbReference type="FunFam" id="3.10.20.90:FF:000058">
    <property type="entry name" value="Octicosapeptide/phox/Bem1p domain kinase superfamily protein"/>
    <property type="match status" value="1"/>
</dbReference>
<dbReference type="Proteomes" id="UP000554482">
    <property type="component" value="Unassembled WGS sequence"/>
</dbReference>
<proteinExistence type="predicted"/>
<dbReference type="FunFam" id="1.10.510.10:FF:000142">
    <property type="entry name" value="Octicosapeptide/phox/Bem1p domain kinase superfamily protein"/>
    <property type="match status" value="1"/>
</dbReference>
<keyword evidence="7 13" id="KW-0418">Kinase</keyword>
<evidence type="ECO:0000313" key="13">
    <source>
        <dbReference type="EMBL" id="KAF5178194.1"/>
    </source>
</evidence>
<name>A0A7J6UZU6_THATH</name>
<feature type="domain" description="Protein kinase" evidence="12">
    <location>
        <begin position="1065"/>
        <end position="1332"/>
    </location>
</feature>
<dbReference type="CDD" id="cd06410">
    <property type="entry name" value="PB1_UP2"/>
    <property type="match status" value="1"/>
</dbReference>
<dbReference type="InterPro" id="IPR000719">
    <property type="entry name" value="Prot_kinase_dom"/>
</dbReference>
<evidence type="ECO:0000313" key="14">
    <source>
        <dbReference type="Proteomes" id="UP000554482"/>
    </source>
</evidence>
<evidence type="ECO:0000256" key="4">
    <source>
        <dbReference type="ARBA" id="ARBA00022553"/>
    </source>
</evidence>
<comment type="subcellular location">
    <subcellularLocation>
        <location evidence="1">Cytoplasm</location>
    </subcellularLocation>
</comment>
<dbReference type="SMART" id="SM00220">
    <property type="entry name" value="S_TKc"/>
    <property type="match status" value="1"/>
</dbReference>
<comment type="caution">
    <text evidence="13">The sequence shown here is derived from an EMBL/GenBank/DDBJ whole genome shotgun (WGS) entry which is preliminary data.</text>
</comment>
<dbReference type="Pfam" id="PF00564">
    <property type="entry name" value="PB1"/>
    <property type="match status" value="1"/>
</dbReference>
<keyword evidence="9" id="KW-0927">Auxin signaling pathway</keyword>
<feature type="binding site" evidence="10">
    <location>
        <position position="1092"/>
    </location>
    <ligand>
        <name>ATP</name>
        <dbReference type="ChEBI" id="CHEBI:30616"/>
    </ligand>
</feature>
<feature type="region of interest" description="Disordered" evidence="11">
    <location>
        <begin position="1001"/>
        <end position="1053"/>
    </location>
</feature>
<feature type="compositionally biased region" description="Basic and acidic residues" evidence="11">
    <location>
        <begin position="1007"/>
        <end position="1020"/>
    </location>
</feature>
<keyword evidence="2" id="KW-0963">Cytoplasm</keyword>
<dbReference type="SUPFAM" id="SSF54277">
    <property type="entry name" value="CAD &amp; PB1 domains"/>
    <property type="match status" value="1"/>
</dbReference>
<dbReference type="Gene3D" id="1.10.510.10">
    <property type="entry name" value="Transferase(Phosphotransferase) domain 1"/>
    <property type="match status" value="1"/>
</dbReference>
<dbReference type="CDD" id="cd13999">
    <property type="entry name" value="STKc_MAP3K-like"/>
    <property type="match status" value="1"/>
</dbReference>
<dbReference type="GO" id="GO:0010928">
    <property type="term" value="P:regulation of auxin mediated signaling pathway"/>
    <property type="evidence" value="ECO:0007669"/>
    <property type="project" value="UniProtKB-ARBA"/>
</dbReference>
<evidence type="ECO:0000256" key="7">
    <source>
        <dbReference type="ARBA" id="ARBA00022777"/>
    </source>
</evidence>
<dbReference type="EMBL" id="JABWDY010040337">
    <property type="protein sequence ID" value="KAF5178194.1"/>
    <property type="molecule type" value="Genomic_DNA"/>
</dbReference>
<protein>
    <submittedName>
        <fullName evidence="13">Mitogen-activated protein kinase kinase kinase</fullName>
    </submittedName>
</protein>
<dbReference type="InterPro" id="IPR000270">
    <property type="entry name" value="PB1_dom"/>
</dbReference>
<dbReference type="Gene3D" id="3.30.200.20">
    <property type="entry name" value="Phosphorylase Kinase, domain 1"/>
    <property type="match status" value="1"/>
</dbReference>
<feature type="compositionally biased region" description="Polar residues" evidence="11">
    <location>
        <begin position="873"/>
        <end position="892"/>
    </location>
</feature>
<evidence type="ECO:0000256" key="3">
    <source>
        <dbReference type="ARBA" id="ARBA00022527"/>
    </source>
</evidence>
<dbReference type="InterPro" id="IPR001245">
    <property type="entry name" value="Ser-Thr/Tyr_kinase_cat_dom"/>
</dbReference>
<dbReference type="FunFam" id="3.30.200.20:FF:000081">
    <property type="entry name" value="Octicosapeptide/phox/Bem1p domain kinase superfamily protein"/>
    <property type="match status" value="1"/>
</dbReference>
<dbReference type="Gene3D" id="3.10.20.90">
    <property type="entry name" value="Phosphatidylinositol 3-kinase Catalytic Subunit, Chain A, domain 1"/>
    <property type="match status" value="1"/>
</dbReference>
<evidence type="ECO:0000256" key="11">
    <source>
        <dbReference type="SAM" id="MobiDB-lite"/>
    </source>
</evidence>
<keyword evidence="3" id="KW-0723">Serine/threonine-protein kinase</keyword>
<dbReference type="PROSITE" id="PS50011">
    <property type="entry name" value="PROTEIN_KINASE_DOM"/>
    <property type="match status" value="1"/>
</dbReference>
<dbReference type="PROSITE" id="PS00107">
    <property type="entry name" value="PROTEIN_KINASE_ATP"/>
    <property type="match status" value="1"/>
</dbReference>
<dbReference type="SMART" id="SM00666">
    <property type="entry name" value="PB1"/>
    <property type="match status" value="1"/>
</dbReference>
<dbReference type="SUPFAM" id="SSF56112">
    <property type="entry name" value="Protein kinase-like (PK-like)"/>
    <property type="match status" value="1"/>
</dbReference>
<sequence length="1338" mass="145817">MAEEQHRLVTSEGLVMRNMEGFIPNPGIQNVINSRSRQMLYPVSSDAGLGYGNQNMGRYPHYALPVTSGGLVENPHFVYQAGGIMAENPNLVNRVGGGIVENPSYANRAGGGMVKNSNFVNRVGGGFGESPTSDIRSNASDYGIDESVEDQSSVRKVKFLCSFRGNIIPRPGDGVLRYVGGQTRIISVRRDIRFQDLVHKMVDVYGKPVVIKYQLPDEELDALVSVLCPEDLENMMEEYEKLVESSSDGSAKLRVFLFSASELDSSCLLQFNDILDSGQRYIDAVNGIPDGSCGRITRKVSIGSETSTQNSEGTIGGSEGVDNSSLFQGDGSTLSSPYMLSSPRVGASSSCDIPTSVVYVAPNHVVYAPSMPVGPLTVLSGQPQTLSSIQSEPDFKRPVPPVVQPQMAQFSYDLQRSAGMDVRPATPYIQAYMDPQQQLSSQVGHLNPHGVGIAGSIYRYAEPSPQLRDNVVGIAHQQFIPAVPMSGIHTNVVQSMQPPQSRSDVYLGENAVSPRNVQLPVEQNSTMYQTLSSNSPLYQQQSLPHPAIVTHQAGGYGGGQMPPPQPVMLSDEWIARQRGLHPERPPYLGDCIMCQKALPHAHSDTVVLNNRDHIASTVSDTNLVFHGAHLDNLGVQPLNRINVSGSSGEAEYQISGTQPRVISQIDNAMTQSGMPSFSQGLEVQLDKDRMVPKRDPPDNPGLLFSHGVIEKPIDVKSPYGVIVQDDIHQQSSVPNLYQVKQGSIVNLPLGSDSAPVNIRPVQTSKPMLFESSTEFYDKNTGLIVKEDASTSCIPCDQPPAEVLESKEQCTSSEDVSLIRPQILEHEMFPSNAFPTSGLVADGNEIMLMRTMPPSSSGHSGCNTSYPDGDTCKHSPSNSLFSNNDPWTLQHDSQFPPLRTNKESANEEAFITREEEFFQNPSGHSNKDSSSELVQPCKDMAEECIMQGPKAVSEEALPKPGHLNRDSHSEHTHSNKDVADENIKRELKAVAENVAAVVLHSSTSNDSVVHESSPEVSHGRGGDSGVEAKITTEDEDVKTELPQKANSGPPLSKDIGRLQIIKNSDLEELTELGSGTFGTVYHGKWRGTDVAIKRFNDRCFSGKPSEQSRMIDDFWNEAINLADLHHPNVVAFYGVVLDGPGDSVAAVTEYMVNGSLRQALQRPLDKRKRLMIAMDVAFGMEYLHGKNIVHFDLKSDNLLVNLRDPHRPICKVGDLGLSKVKCHTLISGGVRGTLPWMAPELLNGSSSLVSEKVDVFSFGIVMWELLTGEEPYADLHYGVIIGGIVSNTLRPTVPESCDPGWRSLMETCWSSDPSQRPSFTEIADQLRSMAASLTPKTKQ</sequence>
<evidence type="ECO:0000259" key="12">
    <source>
        <dbReference type="PROSITE" id="PS50011"/>
    </source>
</evidence>
<dbReference type="InterPro" id="IPR008271">
    <property type="entry name" value="Ser/Thr_kinase_AS"/>
</dbReference>
<gene>
    <name evidence="13" type="ORF">FRX31_032217</name>
</gene>
<evidence type="ECO:0000256" key="5">
    <source>
        <dbReference type="ARBA" id="ARBA00022679"/>
    </source>
</evidence>
<feature type="compositionally biased region" description="Polar residues" evidence="11">
    <location>
        <begin position="303"/>
        <end position="313"/>
    </location>
</feature>
<evidence type="ECO:0000256" key="9">
    <source>
        <dbReference type="ARBA" id="ARBA00023294"/>
    </source>
</evidence>
<dbReference type="PANTHER" id="PTHR23257:SF797">
    <property type="entry name" value="KINASE SUPERFAMILY WITH OCTICOSAPEPTIDE_PHOX_BEM1P DOMAIN-CONTAINING PROTEIN"/>
    <property type="match status" value="1"/>
</dbReference>
<dbReference type="PANTHER" id="PTHR23257">
    <property type="entry name" value="SERINE-THREONINE PROTEIN KINASE"/>
    <property type="match status" value="1"/>
</dbReference>
<keyword evidence="4" id="KW-0597">Phosphoprotein</keyword>
<evidence type="ECO:0000256" key="1">
    <source>
        <dbReference type="ARBA" id="ARBA00004496"/>
    </source>
</evidence>
<dbReference type="GO" id="GO:0004674">
    <property type="term" value="F:protein serine/threonine kinase activity"/>
    <property type="evidence" value="ECO:0007669"/>
    <property type="project" value="UniProtKB-KW"/>
</dbReference>
<dbReference type="OrthoDB" id="4062651at2759"/>
<evidence type="ECO:0000256" key="8">
    <source>
        <dbReference type="ARBA" id="ARBA00022840"/>
    </source>
</evidence>
<evidence type="ECO:0000256" key="10">
    <source>
        <dbReference type="PROSITE-ProRule" id="PRU10141"/>
    </source>
</evidence>
<keyword evidence="14" id="KW-1185">Reference proteome</keyword>
<dbReference type="GO" id="GO:0005524">
    <property type="term" value="F:ATP binding"/>
    <property type="evidence" value="ECO:0007669"/>
    <property type="project" value="UniProtKB-UniRule"/>
</dbReference>
<keyword evidence="5" id="KW-0808">Transferase</keyword>
<keyword evidence="8 10" id="KW-0067">ATP-binding</keyword>
<keyword evidence="6 10" id="KW-0547">Nucleotide-binding</keyword>
<feature type="region of interest" description="Disordered" evidence="11">
    <location>
        <begin position="954"/>
        <end position="978"/>
    </location>
</feature>